<dbReference type="GO" id="GO:0016787">
    <property type="term" value="F:hydrolase activity"/>
    <property type="evidence" value="ECO:0007669"/>
    <property type="project" value="UniProtKB-KW"/>
</dbReference>
<reference evidence="2 3" key="1">
    <citation type="journal article" date="2004" name="Extremophiles">
        <title>Halobacillus locisalis sp. nov., a halophilic bacterium isolated from a marine solar saltern of the Yellow Sea in Korea.</title>
        <authorList>
            <person name="Yoon J.H."/>
            <person name="Kang K.H."/>
            <person name="Oh T.K."/>
            <person name="Park Y.H."/>
        </authorList>
    </citation>
    <scope>NUCLEOTIDE SEQUENCE [LARGE SCALE GENOMIC DNA]</scope>
    <source>
        <strain evidence="2 3">KCTC 3788</strain>
    </source>
</reference>
<dbReference type="InterPro" id="IPR001279">
    <property type="entry name" value="Metallo-B-lactamas"/>
</dbReference>
<dbReference type="RefSeq" id="WP_181471458.1">
    <property type="nucleotide sequence ID" value="NZ_JACEFG010000001.1"/>
</dbReference>
<name>A0A838CR79_9BACI</name>
<dbReference type="Pfam" id="PF00753">
    <property type="entry name" value="Lactamase_B"/>
    <property type="match status" value="1"/>
</dbReference>
<dbReference type="InterPro" id="IPR036866">
    <property type="entry name" value="RibonucZ/Hydroxyglut_hydro"/>
</dbReference>
<evidence type="ECO:0000259" key="1">
    <source>
        <dbReference type="SMART" id="SM00849"/>
    </source>
</evidence>
<evidence type="ECO:0000313" key="3">
    <source>
        <dbReference type="Proteomes" id="UP000571017"/>
    </source>
</evidence>
<comment type="caution">
    <text evidence="2">The sequence shown here is derived from an EMBL/GenBank/DDBJ whole genome shotgun (WGS) entry which is preliminary data.</text>
</comment>
<feature type="domain" description="Metallo-beta-lactamase" evidence="1">
    <location>
        <begin position="16"/>
        <end position="205"/>
    </location>
</feature>
<dbReference type="CDD" id="cd07743">
    <property type="entry name" value="metallo-hydrolase-like_MBL-fold"/>
    <property type="match status" value="1"/>
</dbReference>
<accession>A0A838CR79</accession>
<gene>
    <name evidence="2" type="ORF">H0266_06020</name>
</gene>
<keyword evidence="2" id="KW-0378">Hydrolase</keyword>
<dbReference type="Proteomes" id="UP000571017">
    <property type="component" value="Unassembled WGS sequence"/>
</dbReference>
<protein>
    <submittedName>
        <fullName evidence="2">MBL fold metallo-hydrolase</fullName>
    </submittedName>
</protein>
<dbReference type="PANTHER" id="PTHR42951">
    <property type="entry name" value="METALLO-BETA-LACTAMASE DOMAIN-CONTAINING"/>
    <property type="match status" value="1"/>
</dbReference>
<dbReference type="SUPFAM" id="SSF56281">
    <property type="entry name" value="Metallo-hydrolase/oxidoreductase"/>
    <property type="match status" value="1"/>
</dbReference>
<dbReference type="SMART" id="SM00849">
    <property type="entry name" value="Lactamase_B"/>
    <property type="match status" value="1"/>
</dbReference>
<sequence length="300" mass="33746">MSFKQINEQCYYYESSVNVGYVQLGSSGVLIDAGIDASSVKKILKELKNRELPLTHLFITHAHADHYGGASYIQERYDVYTMAPSFEEAILRNPSLEPLYLFGGNDPLDELKNKFLQGPPMKVDQIVEEGSINIGGKSLQTVCLPGHSYYQLALLVDGILYAADSYFSLATLKKHKIPFLTDAKLAIESLHKLLEMDLLGAVPGHGTFEENPIRTIEGNIRYHEGLMEWLFQYVSSVEEGVSHEEAVAQMCNHFGVSCGRLSQWLLQRTAVTAYIIGLKKNQRLADRIVHNRWVLKAHDE</sequence>
<organism evidence="2 3">
    <name type="scientific">Halobacillus locisalis</name>
    <dbReference type="NCBI Taxonomy" id="220753"/>
    <lineage>
        <taxon>Bacteria</taxon>
        <taxon>Bacillati</taxon>
        <taxon>Bacillota</taxon>
        <taxon>Bacilli</taxon>
        <taxon>Bacillales</taxon>
        <taxon>Bacillaceae</taxon>
        <taxon>Halobacillus</taxon>
    </lineage>
</organism>
<dbReference type="AlphaFoldDB" id="A0A838CR79"/>
<dbReference type="PANTHER" id="PTHR42951:SF14">
    <property type="entry name" value="METALLO-BETA-LACTAMASE SUPERFAMILY PROTEIN"/>
    <property type="match status" value="1"/>
</dbReference>
<dbReference type="Gene3D" id="3.60.15.10">
    <property type="entry name" value="Ribonuclease Z/Hydroxyacylglutathione hydrolase-like"/>
    <property type="match status" value="1"/>
</dbReference>
<evidence type="ECO:0000313" key="2">
    <source>
        <dbReference type="EMBL" id="MBA2174461.1"/>
    </source>
</evidence>
<dbReference type="EMBL" id="JACEFG010000001">
    <property type="protein sequence ID" value="MBA2174461.1"/>
    <property type="molecule type" value="Genomic_DNA"/>
</dbReference>
<keyword evidence="3" id="KW-1185">Reference proteome</keyword>
<dbReference type="InterPro" id="IPR050855">
    <property type="entry name" value="NDM-1-like"/>
</dbReference>
<proteinExistence type="predicted"/>